<dbReference type="Proteomes" id="UP001602123">
    <property type="component" value="Unassembled WGS sequence"/>
</dbReference>
<evidence type="ECO:0000259" key="1">
    <source>
        <dbReference type="Pfam" id="PF01526"/>
    </source>
</evidence>
<reference evidence="2 3" key="1">
    <citation type="submission" date="2024-10" db="EMBL/GenBank/DDBJ databases">
        <title>The Natural Products Discovery Center: Release of the First 8490 Sequenced Strains for Exploring Actinobacteria Biosynthetic Diversity.</title>
        <authorList>
            <person name="Kalkreuter E."/>
            <person name="Kautsar S.A."/>
            <person name="Yang D."/>
            <person name="Bader C.D."/>
            <person name="Teijaro C.N."/>
            <person name="Fluegel L."/>
            <person name="Davis C.M."/>
            <person name="Simpson J.R."/>
            <person name="Lauterbach L."/>
            <person name="Steele A.D."/>
            <person name="Gui C."/>
            <person name="Meng S."/>
            <person name="Li G."/>
            <person name="Viehrig K."/>
            <person name="Ye F."/>
            <person name="Su P."/>
            <person name="Kiefer A.F."/>
            <person name="Nichols A."/>
            <person name="Cepeda A.J."/>
            <person name="Yan W."/>
            <person name="Fan B."/>
            <person name="Jiang Y."/>
            <person name="Adhikari A."/>
            <person name="Zheng C.-J."/>
            <person name="Schuster L."/>
            <person name="Cowan T.M."/>
            <person name="Smanski M.J."/>
            <person name="Chevrette M.G."/>
            <person name="De Carvalho L.P.S."/>
            <person name="Shen B."/>
        </authorList>
    </citation>
    <scope>NUCLEOTIDE SEQUENCE [LARGE SCALE GENOMIC DNA]</scope>
    <source>
        <strain evidence="2 3">NPDC001650</strain>
    </source>
</reference>
<proteinExistence type="predicted"/>
<evidence type="ECO:0000313" key="2">
    <source>
        <dbReference type="EMBL" id="MFF4219473.1"/>
    </source>
</evidence>
<feature type="domain" description="Tn3 transposase DDE" evidence="1">
    <location>
        <begin position="2"/>
        <end position="64"/>
    </location>
</feature>
<dbReference type="InterPro" id="IPR002513">
    <property type="entry name" value="Tn3_Tnp_DDE_dom"/>
</dbReference>
<organism evidence="2 3">
    <name type="scientific">Streptomyces nondiastaticus</name>
    <dbReference type="NCBI Taxonomy" id="3154512"/>
    <lineage>
        <taxon>Bacteria</taxon>
        <taxon>Bacillati</taxon>
        <taxon>Actinomycetota</taxon>
        <taxon>Actinomycetes</taxon>
        <taxon>Kitasatosporales</taxon>
        <taxon>Streptomycetaceae</taxon>
        <taxon>Streptomyces</taxon>
    </lineage>
</organism>
<keyword evidence="3" id="KW-1185">Reference proteome</keyword>
<dbReference type="EMBL" id="JBIAUT010000010">
    <property type="protein sequence ID" value="MFF4219473.1"/>
    <property type="molecule type" value="Genomic_DNA"/>
</dbReference>
<accession>A0ABW6U3T6</accession>
<gene>
    <name evidence="2" type="ORF">ACFYZM_24805</name>
</gene>
<dbReference type="RefSeq" id="WP_388631150.1">
    <property type="nucleotide sequence ID" value="NZ_JBIAUT010000010.1"/>
</dbReference>
<evidence type="ECO:0000313" key="3">
    <source>
        <dbReference type="Proteomes" id="UP001602123"/>
    </source>
</evidence>
<sequence length="88" mass="9889">MRHRHLAAQTEQAWCLTLLTNAVVTWTTEYDLAIGQMRAEGRAVDDELLAHISPAHTENVNFFGIITVDVDTDLAKLDSAGYRPLRPR</sequence>
<comment type="caution">
    <text evidence="2">The sequence shown here is derived from an EMBL/GenBank/DDBJ whole genome shotgun (WGS) entry which is preliminary data.</text>
</comment>
<name>A0ABW6U3T6_9ACTN</name>
<dbReference type="Pfam" id="PF01526">
    <property type="entry name" value="DDE_Tnp_Tn3"/>
    <property type="match status" value="1"/>
</dbReference>
<protein>
    <submittedName>
        <fullName evidence="2">Tn3 family transposase</fullName>
    </submittedName>
</protein>